<gene>
    <name evidence="2" type="ORF">ACFOWZ_07180</name>
</gene>
<dbReference type="Proteomes" id="UP001595690">
    <property type="component" value="Unassembled WGS sequence"/>
</dbReference>
<name>A0ABV8BPM7_9PSEU</name>
<protein>
    <submittedName>
        <fullName evidence="2">DUF5994 family protein</fullName>
    </submittedName>
</protein>
<evidence type="ECO:0000313" key="3">
    <source>
        <dbReference type="Proteomes" id="UP001595690"/>
    </source>
</evidence>
<sequence length="188" mass="20478">MRSAPHLPEAPPATAIPEQSQLSQRLRLRPKAPTTGHVDGAWWPRSRDLAAELPSLLAALGARLGDILRVSYNITEWNSAPRRIIGDGRQIRLDGFISRPSHTVDVVTADRHRLTLLVVPSNTDPAAAHQTMMITAERGNTQTVDDLLAAGVSVTASTQRTTDLTRIALAGWEADGGRIPEQKRKHTP</sequence>
<comment type="caution">
    <text evidence="2">The sequence shown here is derived from an EMBL/GenBank/DDBJ whole genome shotgun (WGS) entry which is preliminary data.</text>
</comment>
<dbReference type="InterPro" id="IPR046036">
    <property type="entry name" value="DUF5994"/>
</dbReference>
<dbReference type="Pfam" id="PF19457">
    <property type="entry name" value="DUF5994"/>
    <property type="match status" value="1"/>
</dbReference>
<dbReference type="EMBL" id="JBHRZI010000010">
    <property type="protein sequence ID" value="MFC3891255.1"/>
    <property type="molecule type" value="Genomic_DNA"/>
</dbReference>
<accession>A0ABV8BPM7</accession>
<evidence type="ECO:0000256" key="1">
    <source>
        <dbReference type="SAM" id="MobiDB-lite"/>
    </source>
</evidence>
<feature type="region of interest" description="Disordered" evidence="1">
    <location>
        <begin position="1"/>
        <end position="24"/>
    </location>
</feature>
<keyword evidence="3" id="KW-1185">Reference proteome</keyword>
<dbReference type="RefSeq" id="WP_382370407.1">
    <property type="nucleotide sequence ID" value="NZ_JBHRZI010000010.1"/>
</dbReference>
<proteinExistence type="predicted"/>
<reference evidence="3" key="1">
    <citation type="journal article" date="2019" name="Int. J. Syst. Evol. Microbiol.">
        <title>The Global Catalogue of Microorganisms (GCM) 10K type strain sequencing project: providing services to taxonomists for standard genome sequencing and annotation.</title>
        <authorList>
            <consortium name="The Broad Institute Genomics Platform"/>
            <consortium name="The Broad Institute Genome Sequencing Center for Infectious Disease"/>
            <person name="Wu L."/>
            <person name="Ma J."/>
        </authorList>
    </citation>
    <scope>NUCLEOTIDE SEQUENCE [LARGE SCALE GENOMIC DNA]</scope>
    <source>
        <strain evidence="3">CGMCC 4.7405</strain>
    </source>
</reference>
<evidence type="ECO:0000313" key="2">
    <source>
        <dbReference type="EMBL" id="MFC3891255.1"/>
    </source>
</evidence>
<organism evidence="2 3">
    <name type="scientific">Lentzea rhizosphaerae</name>
    <dbReference type="NCBI Taxonomy" id="2041025"/>
    <lineage>
        <taxon>Bacteria</taxon>
        <taxon>Bacillati</taxon>
        <taxon>Actinomycetota</taxon>
        <taxon>Actinomycetes</taxon>
        <taxon>Pseudonocardiales</taxon>
        <taxon>Pseudonocardiaceae</taxon>
        <taxon>Lentzea</taxon>
    </lineage>
</organism>